<dbReference type="InterPro" id="IPR046129">
    <property type="entry name" value="DUF6126"/>
</dbReference>
<dbReference type="Pfam" id="PF19621">
    <property type="entry name" value="DUF6126"/>
    <property type="match status" value="1"/>
</dbReference>
<dbReference type="EMBL" id="BAAANS010000047">
    <property type="protein sequence ID" value="GAA2113954.1"/>
    <property type="molecule type" value="Genomic_DNA"/>
</dbReference>
<dbReference type="RefSeq" id="WP_344556212.1">
    <property type="nucleotide sequence ID" value="NZ_BAAANS010000047.1"/>
</dbReference>
<accession>A0ABP5J9I7</accession>
<protein>
    <recommendedName>
        <fullName evidence="5">Small hydrophobic protein</fullName>
    </recommendedName>
</protein>
<keyword evidence="2" id="KW-0812">Transmembrane</keyword>
<keyword evidence="4" id="KW-1185">Reference proteome</keyword>
<reference evidence="4" key="1">
    <citation type="journal article" date="2019" name="Int. J. Syst. Evol. Microbiol.">
        <title>The Global Catalogue of Microorganisms (GCM) 10K type strain sequencing project: providing services to taxonomists for standard genome sequencing and annotation.</title>
        <authorList>
            <consortium name="The Broad Institute Genomics Platform"/>
            <consortium name="The Broad Institute Genome Sequencing Center for Infectious Disease"/>
            <person name="Wu L."/>
            <person name="Ma J."/>
        </authorList>
    </citation>
    <scope>NUCLEOTIDE SEQUENCE [LARGE SCALE GENOMIC DNA]</scope>
    <source>
        <strain evidence="4">JCM 14559</strain>
    </source>
</reference>
<name>A0ABP5J9I7_9ACTN</name>
<feature type="region of interest" description="Disordered" evidence="1">
    <location>
        <begin position="1"/>
        <end position="20"/>
    </location>
</feature>
<keyword evidence="2" id="KW-0472">Membrane</keyword>
<evidence type="ECO:0008006" key="5">
    <source>
        <dbReference type="Google" id="ProtNLM"/>
    </source>
</evidence>
<proteinExistence type="predicted"/>
<keyword evidence="2" id="KW-1133">Transmembrane helix</keyword>
<organism evidence="3 4">
    <name type="scientific">Kitasatospora saccharophila</name>
    <dbReference type="NCBI Taxonomy" id="407973"/>
    <lineage>
        <taxon>Bacteria</taxon>
        <taxon>Bacillati</taxon>
        <taxon>Actinomycetota</taxon>
        <taxon>Actinomycetes</taxon>
        <taxon>Kitasatosporales</taxon>
        <taxon>Streptomycetaceae</taxon>
        <taxon>Kitasatospora</taxon>
    </lineage>
</organism>
<evidence type="ECO:0000256" key="1">
    <source>
        <dbReference type="SAM" id="MobiDB-lite"/>
    </source>
</evidence>
<sequence length="68" mass="7493">MTDTGKPAAHTPAPTARTAPAVPKYAETIDAGYRASNRVWIRVWIYIVSGHVFVAFLFLLFYVGSHKG</sequence>
<evidence type="ECO:0000313" key="4">
    <source>
        <dbReference type="Proteomes" id="UP001500897"/>
    </source>
</evidence>
<dbReference type="Proteomes" id="UP001500897">
    <property type="component" value="Unassembled WGS sequence"/>
</dbReference>
<gene>
    <name evidence="3" type="ORF">GCM10009759_57870</name>
</gene>
<evidence type="ECO:0000313" key="3">
    <source>
        <dbReference type="EMBL" id="GAA2113954.1"/>
    </source>
</evidence>
<feature type="transmembrane region" description="Helical" evidence="2">
    <location>
        <begin position="43"/>
        <end position="63"/>
    </location>
</feature>
<feature type="compositionally biased region" description="Low complexity" evidence="1">
    <location>
        <begin position="7"/>
        <end position="20"/>
    </location>
</feature>
<comment type="caution">
    <text evidence="3">The sequence shown here is derived from an EMBL/GenBank/DDBJ whole genome shotgun (WGS) entry which is preliminary data.</text>
</comment>
<evidence type="ECO:0000256" key="2">
    <source>
        <dbReference type="SAM" id="Phobius"/>
    </source>
</evidence>